<dbReference type="PANTHER" id="PTHR22603:SF93">
    <property type="entry name" value="RE24176P"/>
    <property type="match status" value="1"/>
</dbReference>
<keyword evidence="1" id="KW-0443">Lipid metabolism</keyword>
<proteinExistence type="inferred from homology"/>
<dbReference type="Gene3D" id="3.10.110.10">
    <property type="entry name" value="Ubiquitin Conjugating Enzyme"/>
    <property type="match status" value="1"/>
</dbReference>
<dbReference type="GO" id="GO:0071569">
    <property type="term" value="P:protein ufmylation"/>
    <property type="evidence" value="ECO:0007669"/>
    <property type="project" value="InterPro"/>
</dbReference>
<dbReference type="GO" id="GO:0004305">
    <property type="term" value="F:ethanolamine kinase activity"/>
    <property type="evidence" value="ECO:0007669"/>
    <property type="project" value="TreeGrafter"/>
</dbReference>
<evidence type="ECO:0000313" key="7">
    <source>
        <dbReference type="Proteomes" id="UP000663829"/>
    </source>
</evidence>
<dbReference type="PANTHER" id="PTHR22603">
    <property type="entry name" value="CHOLINE/ETHANOALAMINE KINASE"/>
    <property type="match status" value="1"/>
</dbReference>
<feature type="region of interest" description="Disordered" evidence="4">
    <location>
        <begin position="169"/>
        <end position="203"/>
    </location>
</feature>
<dbReference type="Gene3D" id="3.90.1200.10">
    <property type="match status" value="1"/>
</dbReference>
<protein>
    <recommendedName>
        <fullName evidence="8">Ubiquitin-fold modifier-conjugating enzyme 1</fullName>
    </recommendedName>
</protein>
<dbReference type="Pfam" id="PF01633">
    <property type="entry name" value="Choline_kinase"/>
    <property type="match status" value="1"/>
</dbReference>
<dbReference type="EMBL" id="CAJOBC010000526">
    <property type="protein sequence ID" value="CAF3597015.1"/>
    <property type="molecule type" value="Genomic_DNA"/>
</dbReference>
<dbReference type="InterPro" id="IPR016135">
    <property type="entry name" value="UBQ-conjugating_enzyme/RWD"/>
</dbReference>
<gene>
    <name evidence="5" type="ORF">GPM918_LOCUS4047</name>
    <name evidence="6" type="ORF">SRO942_LOCUS4047</name>
</gene>
<dbReference type="Pfam" id="PF08694">
    <property type="entry name" value="UFC1"/>
    <property type="match status" value="1"/>
</dbReference>
<feature type="compositionally biased region" description="Basic and acidic residues" evidence="4">
    <location>
        <begin position="170"/>
        <end position="194"/>
    </location>
</feature>
<reference evidence="5" key="1">
    <citation type="submission" date="2021-02" db="EMBL/GenBank/DDBJ databases">
        <authorList>
            <person name="Nowell W R."/>
        </authorList>
    </citation>
    <scope>NUCLEOTIDE SEQUENCE</scope>
</reference>
<dbReference type="Proteomes" id="UP000681722">
    <property type="component" value="Unassembled WGS sequence"/>
</dbReference>
<name>A0A813TE61_9BILA</name>
<evidence type="ECO:0000313" key="6">
    <source>
        <dbReference type="EMBL" id="CAF3597015.1"/>
    </source>
</evidence>
<dbReference type="InterPro" id="IPR014806">
    <property type="entry name" value="Ufc1"/>
</dbReference>
<dbReference type="SUPFAM" id="SSF56112">
    <property type="entry name" value="Protein kinase-like (PK-like)"/>
    <property type="match status" value="1"/>
</dbReference>
<sequence length="692" mass="79483">MVDEVTKKTLSNIPLLKTKASPRDGEQWRQRLKEELQSLIQYVKSNKDADNDWFRLESSQDGTRWWGKCWYIHELLRYEFDIEFDIPVTYPTTAPEIAIPELDGKTAKMYRGGKICLTDHFQPLWAKNVPKFGISHALALGRIFDNAFSNENISDTCWILNFNMSAEQKTSGHGDNDSEKTVDNSEHKDKKEIGSKISGQTGPEILGGSCASRLAGQPDNELRTVGHLFGIDKSTAVDILHQFCKAAETDVLLLLSDLRSNDIFLPFVSIRLLLRKSMLPKEKVTQSQALEWCQRFLCGAWTSISVDQFRMQRLQVYGESHQKHRGTLLIDSVVCTLLSERRLGPHVHGIFPEGRLEEFVEAECLLVNEIRDEIISRQIAQMLGELHQLDMPLVKEPIWLYKTIDHFISDLPSDLHKFEIVEDQHIFQEIRAVCNFHEEAAELKKILATIESPVCFTHNDFQPGNILRINTFPEKLTVIDFEYCSYNYRGFDIGNHFCEFIFDYKSAKGWPFFNFNYELYPNEKQQLNFINSYIEAIINYQEQEKAAQNVVTNGTHDIDHNNDSVSNTNNSASVASHQSKSVTFLPLNNIDQTELAKQIMKEANYFALASHFFWSLWAITMASTTAIKFGYMEYARTRLTAYYIIKELLKNNQMPPFVTESLLQSTTNPFQESYIKSTMQNGVLENDGKSSE</sequence>
<organism evidence="5 7">
    <name type="scientific">Didymodactylos carnosus</name>
    <dbReference type="NCBI Taxonomy" id="1234261"/>
    <lineage>
        <taxon>Eukaryota</taxon>
        <taxon>Metazoa</taxon>
        <taxon>Spiralia</taxon>
        <taxon>Gnathifera</taxon>
        <taxon>Rotifera</taxon>
        <taxon>Eurotatoria</taxon>
        <taxon>Bdelloidea</taxon>
        <taxon>Philodinida</taxon>
        <taxon>Philodinidae</taxon>
        <taxon>Didymodactylos</taxon>
    </lineage>
</organism>
<keyword evidence="1" id="KW-0444">Lipid biosynthesis</keyword>
<dbReference type="AlphaFoldDB" id="A0A813TE61"/>
<evidence type="ECO:0000256" key="1">
    <source>
        <dbReference type="ARBA" id="ARBA00023209"/>
    </source>
</evidence>
<dbReference type="OrthoDB" id="3649325at2759"/>
<keyword evidence="1" id="KW-0594">Phospholipid biosynthesis</keyword>
<evidence type="ECO:0008006" key="8">
    <source>
        <dbReference type="Google" id="ProtNLM"/>
    </source>
</evidence>
<dbReference type="GO" id="GO:0004103">
    <property type="term" value="F:choline kinase activity"/>
    <property type="evidence" value="ECO:0007669"/>
    <property type="project" value="TreeGrafter"/>
</dbReference>
<keyword evidence="7" id="KW-1185">Reference proteome</keyword>
<dbReference type="SUPFAM" id="SSF54495">
    <property type="entry name" value="UBC-like"/>
    <property type="match status" value="1"/>
</dbReference>
<accession>A0A813TE61</accession>
<dbReference type="Proteomes" id="UP000663829">
    <property type="component" value="Unassembled WGS sequence"/>
</dbReference>
<dbReference type="GO" id="GO:0061657">
    <property type="term" value="F:UFM1 conjugating enzyme activity"/>
    <property type="evidence" value="ECO:0007669"/>
    <property type="project" value="InterPro"/>
</dbReference>
<evidence type="ECO:0000256" key="2">
    <source>
        <dbReference type="ARBA" id="ARBA00023264"/>
    </source>
</evidence>
<comment type="similarity">
    <text evidence="3">Belongs to the choline/ethanolamine kinase family.</text>
</comment>
<dbReference type="EMBL" id="CAJNOQ010000526">
    <property type="protein sequence ID" value="CAF0811350.1"/>
    <property type="molecule type" value="Genomic_DNA"/>
</dbReference>
<dbReference type="CDD" id="cd11686">
    <property type="entry name" value="UBCc_UFC1"/>
    <property type="match status" value="1"/>
</dbReference>
<dbReference type="InterPro" id="IPR011009">
    <property type="entry name" value="Kinase-like_dom_sf"/>
</dbReference>
<comment type="caution">
    <text evidence="5">The sequence shown here is derived from an EMBL/GenBank/DDBJ whole genome shotgun (WGS) entry which is preliminary data.</text>
</comment>
<dbReference type="GO" id="GO:0005737">
    <property type="term" value="C:cytoplasm"/>
    <property type="evidence" value="ECO:0007669"/>
    <property type="project" value="TreeGrafter"/>
</dbReference>
<evidence type="ECO:0000313" key="5">
    <source>
        <dbReference type="EMBL" id="CAF0811350.1"/>
    </source>
</evidence>
<evidence type="ECO:0000256" key="3">
    <source>
        <dbReference type="ARBA" id="ARBA00038211"/>
    </source>
</evidence>
<evidence type="ECO:0000256" key="4">
    <source>
        <dbReference type="SAM" id="MobiDB-lite"/>
    </source>
</evidence>
<dbReference type="GO" id="GO:0006646">
    <property type="term" value="P:phosphatidylethanolamine biosynthetic process"/>
    <property type="evidence" value="ECO:0007669"/>
    <property type="project" value="TreeGrafter"/>
</dbReference>
<dbReference type="Gene3D" id="3.30.200.20">
    <property type="entry name" value="Phosphorylase Kinase, domain 1"/>
    <property type="match status" value="1"/>
</dbReference>
<keyword evidence="2" id="KW-1208">Phospholipid metabolism</keyword>